<dbReference type="AlphaFoldDB" id="A0A2G5VA41"/>
<comment type="caution">
    <text evidence="1">The sequence shown here is derived from an EMBL/GenBank/DDBJ whole genome shotgun (WGS) entry which is preliminary data.</text>
</comment>
<dbReference type="PANTHER" id="PTHR12904:SF28">
    <property type="entry name" value="ATP SYNTHASE SUBUNIT ALPHA-RELATED"/>
    <property type="match status" value="1"/>
</dbReference>
<dbReference type="InterPro" id="IPR032675">
    <property type="entry name" value="LRR_dom_sf"/>
</dbReference>
<dbReference type="InterPro" id="IPR001611">
    <property type="entry name" value="Leu-rich_rpt"/>
</dbReference>
<dbReference type="OrthoDB" id="5888935at2759"/>
<dbReference type="STRING" id="1611254.A0A2G5VA41"/>
<dbReference type="GO" id="GO:0031462">
    <property type="term" value="C:Cul2-RING ubiquitin ligase complex"/>
    <property type="evidence" value="ECO:0007669"/>
    <property type="project" value="TreeGrafter"/>
</dbReference>
<name>A0A2G5VA41_9PELO</name>
<dbReference type="PROSITE" id="PS51450">
    <property type="entry name" value="LRR"/>
    <property type="match status" value="1"/>
</dbReference>
<dbReference type="Proteomes" id="UP000230233">
    <property type="component" value="Chromosome II"/>
</dbReference>
<dbReference type="EMBL" id="PDUG01000002">
    <property type="protein sequence ID" value="PIC48655.1"/>
    <property type="molecule type" value="Genomic_DNA"/>
</dbReference>
<sequence>MSFPTLANLTNKKILEYAVNGSLPPTVCLDPVTSNKIFQQLLPWIHMLDQNALEVIMKIFKPTVINLTGIDTTEKIFEVIRSFNLFSLSLGYFKQLGNFKKDQKYHSLAKKYSPFNSTRRFLRRDWSVNENVKRIGAVYDLPAVLRSILKQESRASLTHLDLSPGPIEARNQGHAEQFADGWAREIGQMLPSLRSLSLRCRITTYNDFADICSFFPNLESLDLSYTAIESLTGISRLTKLKTLRIGGLKVEKYRSLMDIFNIEKLETLSFAETTIYGDSERTIETYLRSRRPFPKLRNLDLSYSLLEEENIRKLVEAHPTLESLSICRSDPLDLPGIRVFHSKTLQAATESLKFYSDENNAPMVGALMGDIFDYLYTQDHLPMEDLRECFKQVVFALGSFYFLKAVMNSGSECCRKLLKIAPLSTYNQEDIVRMVNILISHISLKVKAIDSHYLAYKATEPQWDVLNNRELLLTTPHIDLNQICCLNIAMLKKIADRRGFDTSSCYVTIFDIVKDRINPNLEMFQSVQKRIIVDHIAQIRNFLVAWELQEDMDAADRLVQFIDINF</sequence>
<proteinExistence type="predicted"/>
<evidence type="ECO:0000313" key="1">
    <source>
        <dbReference type="EMBL" id="PIC48655.1"/>
    </source>
</evidence>
<dbReference type="PANTHER" id="PTHR12904">
    <property type="match status" value="1"/>
</dbReference>
<protein>
    <submittedName>
        <fullName evidence="1">Uncharacterized protein</fullName>
    </submittedName>
</protein>
<dbReference type="InterPro" id="IPR051341">
    <property type="entry name" value="Zyg-11_UBL_adapter"/>
</dbReference>
<dbReference type="SUPFAM" id="SSF52047">
    <property type="entry name" value="RNI-like"/>
    <property type="match status" value="1"/>
</dbReference>
<gene>
    <name evidence="1" type="primary">Cnig_chr_II.g7553</name>
    <name evidence="1" type="ORF">B9Z55_007553</name>
</gene>
<evidence type="ECO:0000313" key="2">
    <source>
        <dbReference type="Proteomes" id="UP000230233"/>
    </source>
</evidence>
<keyword evidence="2" id="KW-1185">Reference proteome</keyword>
<organism evidence="1 2">
    <name type="scientific">Caenorhabditis nigoni</name>
    <dbReference type="NCBI Taxonomy" id="1611254"/>
    <lineage>
        <taxon>Eukaryota</taxon>
        <taxon>Metazoa</taxon>
        <taxon>Ecdysozoa</taxon>
        <taxon>Nematoda</taxon>
        <taxon>Chromadorea</taxon>
        <taxon>Rhabditida</taxon>
        <taxon>Rhabditina</taxon>
        <taxon>Rhabditomorpha</taxon>
        <taxon>Rhabditoidea</taxon>
        <taxon>Rhabditidae</taxon>
        <taxon>Peloderinae</taxon>
        <taxon>Caenorhabditis</taxon>
    </lineage>
</organism>
<dbReference type="Gene3D" id="3.80.10.10">
    <property type="entry name" value="Ribonuclease Inhibitor"/>
    <property type="match status" value="1"/>
</dbReference>
<accession>A0A2G5VA41</accession>
<reference evidence="2" key="1">
    <citation type="submission" date="2017-10" db="EMBL/GenBank/DDBJ databases">
        <title>Rapid genome shrinkage in a self-fertile nematode reveals novel sperm competition proteins.</title>
        <authorList>
            <person name="Yin D."/>
            <person name="Schwarz E.M."/>
            <person name="Thomas C.G."/>
            <person name="Felde R.L."/>
            <person name="Korf I.F."/>
            <person name="Cutter A.D."/>
            <person name="Schartner C.M."/>
            <person name="Ralston E.J."/>
            <person name="Meyer B.J."/>
            <person name="Haag E.S."/>
        </authorList>
    </citation>
    <scope>NUCLEOTIDE SEQUENCE [LARGE SCALE GENOMIC DNA]</scope>
    <source>
        <strain evidence="2">JU1422</strain>
    </source>
</reference>